<dbReference type="InterPro" id="IPR038269">
    <property type="entry name" value="SCAN_sf"/>
</dbReference>
<evidence type="ECO:0000313" key="4">
    <source>
        <dbReference type="RefSeq" id="XP_053540070.1"/>
    </source>
</evidence>
<dbReference type="SUPFAM" id="SSF47353">
    <property type="entry name" value="Retrovirus capsid dimerization domain-like"/>
    <property type="match status" value="1"/>
</dbReference>
<evidence type="ECO:0000313" key="3">
    <source>
        <dbReference type="Proteomes" id="UP000221080"/>
    </source>
</evidence>
<name>A0A9F7RC76_ICTPU</name>
<dbReference type="Gene3D" id="1.10.4020.10">
    <property type="entry name" value="DNA breaking-rejoining enzymes"/>
    <property type="match status" value="1"/>
</dbReference>
<feature type="compositionally biased region" description="Low complexity" evidence="1">
    <location>
        <begin position="112"/>
        <end position="133"/>
    </location>
</feature>
<feature type="compositionally biased region" description="Basic and acidic residues" evidence="1">
    <location>
        <begin position="91"/>
        <end position="107"/>
    </location>
</feature>
<sequence length="142" mass="15618">MDTLLRLTKRWLQPDMHSATEVVERVAVDRFLRTLPPTERQAVGMRVPGTSRELLTALEHTLTTLALGKEGQHQQGHPDYGAPQDKPSPTESDHRTEEDPENLDGRTRPPHAGSAKTATASEGSTSATGLPGPRRGGRRDRR</sequence>
<gene>
    <name evidence="4" type="primary">LOC128634082</name>
</gene>
<evidence type="ECO:0000256" key="1">
    <source>
        <dbReference type="SAM" id="MobiDB-lite"/>
    </source>
</evidence>
<organism evidence="3 4">
    <name type="scientific">Ictalurus punctatus</name>
    <name type="common">Channel catfish</name>
    <name type="synonym">Silurus punctatus</name>
    <dbReference type="NCBI Taxonomy" id="7998"/>
    <lineage>
        <taxon>Eukaryota</taxon>
        <taxon>Metazoa</taxon>
        <taxon>Chordata</taxon>
        <taxon>Craniata</taxon>
        <taxon>Vertebrata</taxon>
        <taxon>Euteleostomi</taxon>
        <taxon>Actinopterygii</taxon>
        <taxon>Neopterygii</taxon>
        <taxon>Teleostei</taxon>
        <taxon>Ostariophysi</taxon>
        <taxon>Siluriformes</taxon>
        <taxon>Ictaluridae</taxon>
        <taxon>Ictalurus</taxon>
    </lineage>
</organism>
<dbReference type="InterPro" id="IPR003309">
    <property type="entry name" value="SCAN_dom"/>
</dbReference>
<dbReference type="Proteomes" id="UP000221080">
    <property type="component" value="Chromosome 12"/>
</dbReference>
<dbReference type="Pfam" id="PF02023">
    <property type="entry name" value="SCAN"/>
    <property type="match status" value="1"/>
</dbReference>
<dbReference type="OrthoDB" id="8917677at2759"/>
<dbReference type="PROSITE" id="PS50804">
    <property type="entry name" value="SCAN_BOX"/>
    <property type="match status" value="1"/>
</dbReference>
<proteinExistence type="predicted"/>
<reference evidence="3" key="1">
    <citation type="journal article" date="2016" name="Nat. Commun.">
        <title>The channel catfish genome sequence provides insights into the evolution of scale formation in teleosts.</title>
        <authorList>
            <person name="Liu Z."/>
            <person name="Liu S."/>
            <person name="Yao J."/>
            <person name="Bao L."/>
            <person name="Zhang J."/>
            <person name="Li Y."/>
            <person name="Jiang C."/>
            <person name="Sun L."/>
            <person name="Wang R."/>
            <person name="Zhang Y."/>
            <person name="Zhou T."/>
            <person name="Zeng Q."/>
            <person name="Fu Q."/>
            <person name="Gao S."/>
            <person name="Li N."/>
            <person name="Koren S."/>
            <person name="Jiang Y."/>
            <person name="Zimin A."/>
            <person name="Xu P."/>
            <person name="Phillippy A.M."/>
            <person name="Geng X."/>
            <person name="Song L."/>
            <person name="Sun F."/>
            <person name="Li C."/>
            <person name="Wang X."/>
            <person name="Chen A."/>
            <person name="Jin Y."/>
            <person name="Yuan Z."/>
            <person name="Yang Y."/>
            <person name="Tan S."/>
            <person name="Peatman E."/>
            <person name="Lu J."/>
            <person name="Qin Z."/>
            <person name="Dunham R."/>
            <person name="Li Z."/>
            <person name="Sonstegard T."/>
            <person name="Feng J."/>
            <person name="Danzmann R.G."/>
            <person name="Schroeder S."/>
            <person name="Scheffler B."/>
            <person name="Duke M.V."/>
            <person name="Ballard L."/>
            <person name="Kucuktas H."/>
            <person name="Kaltenboeck L."/>
            <person name="Liu H."/>
            <person name="Armbruster J."/>
            <person name="Xie Y."/>
            <person name="Kirby M.L."/>
            <person name="Tian Y."/>
            <person name="Flanagan M.E."/>
            <person name="Mu W."/>
            <person name="Waldbieser G.C."/>
        </authorList>
    </citation>
    <scope>NUCLEOTIDE SEQUENCE [LARGE SCALE GENOMIC DNA]</scope>
    <source>
        <strain evidence="3">SDA103</strain>
    </source>
</reference>
<feature type="domain" description="SCAN box" evidence="2">
    <location>
        <begin position="1"/>
        <end position="59"/>
    </location>
</feature>
<dbReference type="KEGG" id="ipu:128634082"/>
<feature type="region of interest" description="Disordered" evidence="1">
    <location>
        <begin position="66"/>
        <end position="142"/>
    </location>
</feature>
<protein>
    <submittedName>
        <fullName evidence="4">Zinc finger and SCAN domain-containing protein 22-like</fullName>
    </submittedName>
</protein>
<dbReference type="GeneID" id="128634082"/>
<evidence type="ECO:0000259" key="2">
    <source>
        <dbReference type="PROSITE" id="PS50804"/>
    </source>
</evidence>
<accession>A0A9F7RC76</accession>
<keyword evidence="3" id="KW-1185">Reference proteome</keyword>
<reference evidence="4" key="2">
    <citation type="submission" date="2025-08" db="UniProtKB">
        <authorList>
            <consortium name="RefSeq"/>
        </authorList>
    </citation>
    <scope>IDENTIFICATION</scope>
    <source>
        <tissue evidence="4">Blood</tissue>
    </source>
</reference>
<dbReference type="RefSeq" id="XP_053540070.1">
    <property type="nucleotide sequence ID" value="XM_053684095.1"/>
</dbReference>
<dbReference type="AlphaFoldDB" id="A0A9F7RC76"/>